<evidence type="ECO:0000256" key="1">
    <source>
        <dbReference type="ARBA" id="ARBA00004308"/>
    </source>
</evidence>
<evidence type="ECO:0000256" key="6">
    <source>
        <dbReference type="SAM" id="MobiDB-lite"/>
    </source>
</evidence>
<dbReference type="PANTHER" id="PTHR11134">
    <property type="entry name" value="ADAPTOR COMPLEX SUBUNIT BETA FAMILY MEMBER"/>
    <property type="match status" value="1"/>
</dbReference>
<dbReference type="AlphaFoldDB" id="A0AA38LK21"/>
<sequence>MEEKGFFPGSIIDQKIKLSETTSSNSDSSESSDAIPTVELHSDVKLLLQCTSPLFWSQNSGVVLVAAGLHWLMAPMKEVKRIVKPLLFLLRSSYDSQYVVLANLATFVGEMPSLFEPYFEDFFIRSSDTYHMRAIKLEILSVIATGSSINTILQEFQDYIRDPDRKFAADAVAAIGRCANRLPSVALTCLKGLLALVRQSSISVQGSSSLANEKTAELRKNKFPGVKAEQCFRTDWMLNSGDKVDREACVLTQAILAIKTILQQHPDAWEKVFVELIRSLDLIKVPPARAIVIWMVGEYSSTGTLIPKVVPTILQYLAACFPAEGLDSKLQILNCAAKVVLHCEASGKGSTLLVNYVLDMGICDLNYDVRDRACMLKKLLAYSFSSVSKDEGIDASQTYNVEQILSSADLLRSSGAELENSQDNFERHVLGKTFFQQHGPHPNLMSAIAKYVLSPKLDPVLHSTRPQRIFLPGSLSHIVQHTAPGYRPLPKPFSLSAEVREPTVSRDKSAVNDYDSSGNVTDFISSSSDGSLSEGSLHGHESGSDPKHDHSSNNESSDIDMKPKHKWKSSLTGSTRKSLMMSRVSDSNNITSGHVQSKEIEKRHPLDPLISLSDGEHGKEKVEDGSSGPAGSDSLQLMCDDAFESWLGPQVPVPGPVFPAEESITSGYCSVSIGAVDAELRKYTLLDFTNGDGMNVMYAFPMECSKYSPEMVCVHLFFENRSLETFSSIIVRADELIGSPTEPELPPAEAHGQIAVSSDSPTFIPIQEIPYLGPGETTERDLHFCFRQQMPLKLRIHCNNKCYSVRLMPQLGALLRPLSMSSIAFTSKESQISGMLEYSRRCTFKERPQGSSNVNDLQYQHDKLIVVARNIASRILSGVHVSIVSVTIPIFTSFMDESNMNGD</sequence>
<feature type="region of interest" description="Disordered" evidence="6">
    <location>
        <begin position="498"/>
        <end position="631"/>
    </location>
</feature>
<dbReference type="Gene3D" id="1.25.10.10">
    <property type="entry name" value="Leucine-rich Repeat Variant"/>
    <property type="match status" value="1"/>
</dbReference>
<comment type="caution">
    <text evidence="8">The sequence shown here is derived from an EMBL/GenBank/DDBJ whole genome shotgun (WGS) entry which is preliminary data.</text>
</comment>
<organism evidence="8 9">
    <name type="scientific">Taxus chinensis</name>
    <name type="common">Chinese yew</name>
    <name type="synonym">Taxus wallichiana var. chinensis</name>
    <dbReference type="NCBI Taxonomy" id="29808"/>
    <lineage>
        <taxon>Eukaryota</taxon>
        <taxon>Viridiplantae</taxon>
        <taxon>Streptophyta</taxon>
        <taxon>Embryophyta</taxon>
        <taxon>Tracheophyta</taxon>
        <taxon>Spermatophyta</taxon>
        <taxon>Pinopsida</taxon>
        <taxon>Pinidae</taxon>
        <taxon>Conifers II</taxon>
        <taxon>Cupressales</taxon>
        <taxon>Taxaceae</taxon>
        <taxon>Taxus</taxon>
    </lineage>
</organism>
<dbReference type="Pfam" id="PF14796">
    <property type="entry name" value="AP3B1_C"/>
    <property type="match status" value="1"/>
</dbReference>
<keyword evidence="4" id="KW-0653">Protein transport</keyword>
<feature type="compositionally biased region" description="Polar residues" evidence="6">
    <location>
        <begin position="514"/>
        <end position="524"/>
    </location>
</feature>
<dbReference type="InterPro" id="IPR016024">
    <property type="entry name" value="ARM-type_fold"/>
</dbReference>
<evidence type="ECO:0000256" key="4">
    <source>
        <dbReference type="ARBA" id="ARBA00022927"/>
    </source>
</evidence>
<comment type="similarity">
    <text evidence="2">Belongs to the adaptor complexes large subunit family.</text>
</comment>
<feature type="compositionally biased region" description="Basic and acidic residues" evidence="6">
    <location>
        <begin position="498"/>
        <end position="510"/>
    </location>
</feature>
<dbReference type="Proteomes" id="UP000824469">
    <property type="component" value="Unassembled WGS sequence"/>
</dbReference>
<dbReference type="GO" id="GO:0016192">
    <property type="term" value="P:vesicle-mediated transport"/>
    <property type="evidence" value="ECO:0007669"/>
    <property type="project" value="InterPro"/>
</dbReference>
<feature type="compositionally biased region" description="Polar residues" evidence="6">
    <location>
        <begin position="584"/>
        <end position="595"/>
    </location>
</feature>
<protein>
    <recommendedName>
        <fullName evidence="7">AP-3 complex subunit beta C-terminal domain-containing protein</fullName>
    </recommendedName>
</protein>
<keyword evidence="9" id="KW-1185">Reference proteome</keyword>
<feature type="domain" description="AP-3 complex subunit beta C-terminal" evidence="7">
    <location>
        <begin position="639"/>
        <end position="789"/>
    </location>
</feature>
<dbReference type="GO" id="GO:0030117">
    <property type="term" value="C:membrane coat"/>
    <property type="evidence" value="ECO:0007669"/>
    <property type="project" value="InterPro"/>
</dbReference>
<keyword evidence="5" id="KW-0472">Membrane</keyword>
<reference evidence="8 9" key="1">
    <citation type="journal article" date="2021" name="Nat. Plants">
        <title>The Taxus genome provides insights into paclitaxel biosynthesis.</title>
        <authorList>
            <person name="Xiong X."/>
            <person name="Gou J."/>
            <person name="Liao Q."/>
            <person name="Li Y."/>
            <person name="Zhou Q."/>
            <person name="Bi G."/>
            <person name="Li C."/>
            <person name="Du R."/>
            <person name="Wang X."/>
            <person name="Sun T."/>
            <person name="Guo L."/>
            <person name="Liang H."/>
            <person name="Lu P."/>
            <person name="Wu Y."/>
            <person name="Zhang Z."/>
            <person name="Ro D.K."/>
            <person name="Shang Y."/>
            <person name="Huang S."/>
            <person name="Yan J."/>
        </authorList>
    </citation>
    <scope>NUCLEOTIDE SEQUENCE [LARGE SCALE GENOMIC DNA]</scope>
    <source>
        <strain evidence="8">Ta-2019</strain>
    </source>
</reference>
<dbReference type="InterPro" id="IPR026739">
    <property type="entry name" value="AP_beta"/>
</dbReference>
<dbReference type="SMART" id="SM01355">
    <property type="entry name" value="AP3B1_C"/>
    <property type="match status" value="1"/>
</dbReference>
<evidence type="ECO:0000313" key="9">
    <source>
        <dbReference type="Proteomes" id="UP000824469"/>
    </source>
</evidence>
<dbReference type="OMA" id="AIGRCAN"/>
<gene>
    <name evidence="8" type="ORF">KI387_007901</name>
</gene>
<dbReference type="Pfam" id="PF01602">
    <property type="entry name" value="Adaptin_N"/>
    <property type="match status" value="2"/>
</dbReference>
<feature type="compositionally biased region" description="Basic and acidic residues" evidence="6">
    <location>
        <begin position="614"/>
        <end position="624"/>
    </location>
</feature>
<feature type="non-terminal residue" evidence="8">
    <location>
        <position position="1"/>
    </location>
</feature>
<proteinExistence type="inferred from homology"/>
<keyword evidence="3" id="KW-0813">Transport</keyword>
<name>A0AA38LK21_TAXCH</name>
<dbReference type="GO" id="GO:0006886">
    <property type="term" value="P:intracellular protein transport"/>
    <property type="evidence" value="ECO:0007669"/>
    <property type="project" value="InterPro"/>
</dbReference>
<evidence type="ECO:0000256" key="2">
    <source>
        <dbReference type="ARBA" id="ARBA00006613"/>
    </source>
</evidence>
<feature type="compositionally biased region" description="Basic and acidic residues" evidence="6">
    <location>
        <begin position="537"/>
        <end position="552"/>
    </location>
</feature>
<dbReference type="EMBL" id="JAHRHJ020000002">
    <property type="protein sequence ID" value="KAH9327723.1"/>
    <property type="molecule type" value="Genomic_DNA"/>
</dbReference>
<dbReference type="SUPFAM" id="SSF48371">
    <property type="entry name" value="ARM repeat"/>
    <property type="match status" value="1"/>
</dbReference>
<dbReference type="InterPro" id="IPR029390">
    <property type="entry name" value="AP3B_C"/>
</dbReference>
<feature type="compositionally biased region" description="Low complexity" evidence="6">
    <location>
        <begin position="525"/>
        <end position="536"/>
    </location>
</feature>
<evidence type="ECO:0000313" key="8">
    <source>
        <dbReference type="EMBL" id="KAH9327723.1"/>
    </source>
</evidence>
<feature type="compositionally biased region" description="Basic and acidic residues" evidence="6">
    <location>
        <begin position="596"/>
        <end position="606"/>
    </location>
</feature>
<evidence type="ECO:0000256" key="3">
    <source>
        <dbReference type="ARBA" id="ARBA00022448"/>
    </source>
</evidence>
<dbReference type="GO" id="GO:0012505">
    <property type="term" value="C:endomembrane system"/>
    <property type="evidence" value="ECO:0007669"/>
    <property type="project" value="UniProtKB-SubCell"/>
</dbReference>
<dbReference type="InterPro" id="IPR002553">
    <property type="entry name" value="Clathrin/coatomer_adapt-like_N"/>
</dbReference>
<evidence type="ECO:0000259" key="7">
    <source>
        <dbReference type="SMART" id="SM01355"/>
    </source>
</evidence>
<comment type="subcellular location">
    <subcellularLocation>
        <location evidence="1">Endomembrane system</location>
    </subcellularLocation>
</comment>
<dbReference type="InterPro" id="IPR011989">
    <property type="entry name" value="ARM-like"/>
</dbReference>
<accession>A0AA38LK21</accession>
<evidence type="ECO:0000256" key="5">
    <source>
        <dbReference type="ARBA" id="ARBA00023136"/>
    </source>
</evidence>